<feature type="domain" description="Enoyl reductase (ER)" evidence="1">
    <location>
        <begin position="11"/>
        <end position="301"/>
    </location>
</feature>
<dbReference type="AlphaFoldDB" id="A0A7S3PME2"/>
<proteinExistence type="predicted"/>
<dbReference type="InterPro" id="IPR050700">
    <property type="entry name" value="YIM1/Zinc_Alcohol_DH_Fams"/>
</dbReference>
<organism evidence="2">
    <name type="scientific">Aplanochytrium stocchinoi</name>
    <dbReference type="NCBI Taxonomy" id="215587"/>
    <lineage>
        <taxon>Eukaryota</taxon>
        <taxon>Sar</taxon>
        <taxon>Stramenopiles</taxon>
        <taxon>Bigyra</taxon>
        <taxon>Labyrinthulomycetes</taxon>
        <taxon>Thraustochytrida</taxon>
        <taxon>Thraustochytriidae</taxon>
        <taxon>Aplanochytrium</taxon>
    </lineage>
</organism>
<dbReference type="CDD" id="cd08267">
    <property type="entry name" value="MDR1"/>
    <property type="match status" value="1"/>
</dbReference>
<dbReference type="Gene3D" id="3.40.50.720">
    <property type="entry name" value="NAD(P)-binding Rossmann-like Domain"/>
    <property type="match status" value="1"/>
</dbReference>
<protein>
    <recommendedName>
        <fullName evidence="1">Enoyl reductase (ER) domain-containing protein</fullName>
    </recommendedName>
</protein>
<gene>
    <name evidence="2" type="ORF">ASTO00021_LOCUS14126</name>
</gene>
<dbReference type="SUPFAM" id="SSF51735">
    <property type="entry name" value="NAD(P)-binding Rossmann-fold domains"/>
    <property type="match status" value="1"/>
</dbReference>
<dbReference type="InterPro" id="IPR013154">
    <property type="entry name" value="ADH-like_N"/>
</dbReference>
<dbReference type="InterPro" id="IPR020843">
    <property type="entry name" value="ER"/>
</dbReference>
<dbReference type="Pfam" id="PF13602">
    <property type="entry name" value="ADH_zinc_N_2"/>
    <property type="match status" value="1"/>
</dbReference>
<sequence length="305" mass="33444">MKAYIADFWKGRVFVENQPIPEIKENNQVLVKVKTSGINPVDYKLPSIILPSKVVGLDLAGIVTKVGENVTDFKEGDRVFGNALGALAEYVVCDAEKITKVPESMRFEEASALPTTYLTGYQVLVNHGFKKGDKLLIIGGSGGCGTAGIHLAKALGASEIVAVCSGKNIEFVTEQGATGVIDYKTQSALKEYGKDYFDFVYDTVGGINYAETRKLLGSDGMFVTIAPSISIAVRYFTNMQKSKSKMIFTNHSRKDLERILDLKKEAGFEPVLQKILPFSKDSVEEGFKLLKSHRAKGKIVFVHEN</sequence>
<dbReference type="SUPFAM" id="SSF50129">
    <property type="entry name" value="GroES-like"/>
    <property type="match status" value="1"/>
</dbReference>
<accession>A0A7S3PME2</accession>
<evidence type="ECO:0000259" key="1">
    <source>
        <dbReference type="SMART" id="SM00829"/>
    </source>
</evidence>
<dbReference type="EMBL" id="HBIN01018522">
    <property type="protein sequence ID" value="CAE0444071.1"/>
    <property type="molecule type" value="Transcribed_RNA"/>
</dbReference>
<name>A0A7S3PME2_9STRA</name>
<dbReference type="InterPro" id="IPR036291">
    <property type="entry name" value="NAD(P)-bd_dom_sf"/>
</dbReference>
<dbReference type="SMART" id="SM00829">
    <property type="entry name" value="PKS_ER"/>
    <property type="match status" value="1"/>
</dbReference>
<dbReference type="PANTHER" id="PTHR11695:SF294">
    <property type="entry name" value="RETICULON-4-INTERACTING PROTEIN 1, MITOCHONDRIAL"/>
    <property type="match status" value="1"/>
</dbReference>
<dbReference type="Pfam" id="PF08240">
    <property type="entry name" value="ADH_N"/>
    <property type="match status" value="1"/>
</dbReference>
<dbReference type="InterPro" id="IPR011032">
    <property type="entry name" value="GroES-like_sf"/>
</dbReference>
<dbReference type="Gene3D" id="3.90.180.10">
    <property type="entry name" value="Medium-chain alcohol dehydrogenases, catalytic domain"/>
    <property type="match status" value="1"/>
</dbReference>
<dbReference type="PANTHER" id="PTHR11695">
    <property type="entry name" value="ALCOHOL DEHYDROGENASE RELATED"/>
    <property type="match status" value="1"/>
</dbReference>
<evidence type="ECO:0000313" key="2">
    <source>
        <dbReference type="EMBL" id="CAE0444071.1"/>
    </source>
</evidence>
<dbReference type="GO" id="GO:0016491">
    <property type="term" value="F:oxidoreductase activity"/>
    <property type="evidence" value="ECO:0007669"/>
    <property type="project" value="InterPro"/>
</dbReference>
<reference evidence="2" key="1">
    <citation type="submission" date="2021-01" db="EMBL/GenBank/DDBJ databases">
        <authorList>
            <person name="Corre E."/>
            <person name="Pelletier E."/>
            <person name="Niang G."/>
            <person name="Scheremetjew M."/>
            <person name="Finn R."/>
            <person name="Kale V."/>
            <person name="Holt S."/>
            <person name="Cochrane G."/>
            <person name="Meng A."/>
            <person name="Brown T."/>
            <person name="Cohen L."/>
        </authorList>
    </citation>
    <scope>NUCLEOTIDE SEQUENCE</scope>
    <source>
        <strain evidence="2">GSBS06</strain>
    </source>
</reference>